<proteinExistence type="predicted"/>
<dbReference type="EMBL" id="JAFKCU010000009">
    <property type="protein sequence ID" value="MBN7818153.1"/>
    <property type="molecule type" value="Genomic_DNA"/>
</dbReference>
<evidence type="ECO:0000313" key="3">
    <source>
        <dbReference type="Proteomes" id="UP000664480"/>
    </source>
</evidence>
<organism evidence="2 3">
    <name type="scientific">Algoriphagus pacificus</name>
    <dbReference type="NCBI Taxonomy" id="2811234"/>
    <lineage>
        <taxon>Bacteria</taxon>
        <taxon>Pseudomonadati</taxon>
        <taxon>Bacteroidota</taxon>
        <taxon>Cytophagia</taxon>
        <taxon>Cytophagales</taxon>
        <taxon>Cyclobacteriaceae</taxon>
        <taxon>Algoriphagus</taxon>
    </lineage>
</organism>
<dbReference type="Proteomes" id="UP000664480">
    <property type="component" value="Unassembled WGS sequence"/>
</dbReference>
<dbReference type="RefSeq" id="WP_206588819.1">
    <property type="nucleotide sequence ID" value="NZ_JAFKCU010000009.1"/>
</dbReference>
<evidence type="ECO:0000313" key="2">
    <source>
        <dbReference type="EMBL" id="MBN7818153.1"/>
    </source>
</evidence>
<feature type="signal peptide" evidence="1">
    <location>
        <begin position="1"/>
        <end position="23"/>
    </location>
</feature>
<gene>
    <name evidence="2" type="ORF">J0A69_22150</name>
</gene>
<evidence type="ECO:0000256" key="1">
    <source>
        <dbReference type="SAM" id="SignalP"/>
    </source>
</evidence>
<sequence>MPQLIKYSVSVFFVLFFLFQANAQGEKSKFDTSYIEVHPEVMGMRMYLSHKFTDLKINLPNGGNQFRYEPNSGLNIGLGFTYQNFTLNIAGPIGFLNPDRQKDWPKYWDLQVHAYPQKWIIDFLGQFYTGYTIDPEYLANSDEKYLREDMKLVTIGLNANYLFNGERLSLASSFNQASIQKKSAFSPFIGFEAYGGSVKGDSLLIPSFELMNQGMNFDKSRYFLAGPNAGLAGTLVFGGGFFLTGVASVNLSGGFTEWQNQDMITKWGVIPTYFLRGFAGFNSRHFSVNVNYVYKNSNLVRNENYLHSVNTGNYRVNLVYKISVGPKFERFFAKINPTRLFKKN</sequence>
<dbReference type="Pfam" id="PF14391">
    <property type="entry name" value="DUF4421"/>
    <property type="match status" value="1"/>
</dbReference>
<protein>
    <submittedName>
        <fullName evidence="2">DUF4421 domain-containing protein</fullName>
    </submittedName>
</protein>
<feature type="chain" id="PRO_5045680981" evidence="1">
    <location>
        <begin position="24"/>
        <end position="344"/>
    </location>
</feature>
<accession>A0ABS3CM32</accession>
<reference evidence="2 3" key="1">
    <citation type="submission" date="2021-03" db="EMBL/GenBank/DDBJ databases">
        <title>novel species isolated from a fishpond in China.</title>
        <authorList>
            <person name="Lu H."/>
            <person name="Cai Z."/>
        </authorList>
    </citation>
    <scope>NUCLEOTIDE SEQUENCE [LARGE SCALE GENOMIC DNA]</scope>
    <source>
        <strain evidence="2 3">YJ13C</strain>
    </source>
</reference>
<name>A0ABS3CM32_9BACT</name>
<dbReference type="InterPro" id="IPR025535">
    <property type="entry name" value="DUF4421"/>
</dbReference>
<comment type="caution">
    <text evidence="2">The sequence shown here is derived from an EMBL/GenBank/DDBJ whole genome shotgun (WGS) entry which is preliminary data.</text>
</comment>
<keyword evidence="1" id="KW-0732">Signal</keyword>
<keyword evidence="3" id="KW-1185">Reference proteome</keyword>